<feature type="transmembrane region" description="Helical" evidence="1">
    <location>
        <begin position="505"/>
        <end position="527"/>
    </location>
</feature>
<keyword evidence="1" id="KW-0812">Transmembrane</keyword>
<dbReference type="PANTHER" id="PTHR31549">
    <property type="entry name" value="PROTEIN, PUTATIVE (DUF247)-RELATED-RELATED"/>
    <property type="match status" value="1"/>
</dbReference>
<dbReference type="OrthoDB" id="2356035at2759"/>
<reference evidence="2 3" key="1">
    <citation type="submission" date="2016-09" db="EMBL/GenBank/DDBJ databases">
        <title>The draft genome of Dichanthelium oligosanthes: A C3 panicoid grass species.</title>
        <authorList>
            <person name="Studer A.J."/>
            <person name="Schnable J.C."/>
            <person name="Brutnell T.P."/>
        </authorList>
    </citation>
    <scope>NUCLEOTIDE SEQUENCE [LARGE SCALE GENOMIC DNA]</scope>
    <source>
        <strain evidence="3">cv. Kellogg 1175</strain>
        <tissue evidence="2">Leaf</tissue>
    </source>
</reference>
<dbReference type="Proteomes" id="UP000095767">
    <property type="component" value="Unassembled WGS sequence"/>
</dbReference>
<accession>A0A1E5VS24</accession>
<evidence type="ECO:0000313" key="2">
    <source>
        <dbReference type="EMBL" id="OEL27901.1"/>
    </source>
</evidence>
<name>A0A1E5VS24_9POAL</name>
<dbReference type="AlphaFoldDB" id="A0A1E5VS24"/>
<dbReference type="EMBL" id="LWDX02031395">
    <property type="protein sequence ID" value="OEL27901.1"/>
    <property type="molecule type" value="Genomic_DNA"/>
</dbReference>
<evidence type="ECO:0000256" key="1">
    <source>
        <dbReference type="SAM" id="Phobius"/>
    </source>
</evidence>
<evidence type="ECO:0000313" key="3">
    <source>
        <dbReference type="Proteomes" id="UP000095767"/>
    </source>
</evidence>
<dbReference type="Pfam" id="PF03140">
    <property type="entry name" value="DUF247"/>
    <property type="match status" value="1"/>
</dbReference>
<sequence>MAQAAAAANAGVEFDEEMRWLCRVRKTLEHASAEELGAAARVFDVPRALRDTKPEAYAPQYFALGPYHHGRPELKDMERYKLAAAKRAEQLFAGGRKIGHLVQCFHGLQGEMRGPYHRVLELSDETLAWMMAIDTCFLLEFLESYHRDEATTDMVSSAANWINATVRDAMMIENQLPLSLFVEALQLRHATEQATGGRAMLCAVFDRFIKNVSPIKLRADMTISDDFTKEAHLLELLYHFLVPPDAVFEENSGGSKDPTTQALDRSIDDLEEQQLLEVVPQLTGDENTVKKALLQVSRLVSRPMSSVSKLYGKMTRKLPALPGVVSVVRKLMASVDVDGVLSGMNMEGVANTPLAKEIKIPSVAQLAKCGVRFVPTPEGIYGIAFDAATATLSLPVITLDGNTEVVLRNLVAYEAVAVRGPLVLSRYTEMMNGIIDTTKDVKILRQSGVLVNRMKSNREAADMWNGMCRATRLSKVSRLDGVIGAVNAHRDRTPAVRVQKMLKRYVFGSWKILTLLASIVLLVMTALEAFCSAYPCHDSWFGNVLQLSSPDP</sequence>
<keyword evidence="1" id="KW-0472">Membrane</keyword>
<proteinExistence type="predicted"/>
<comment type="caution">
    <text evidence="2">The sequence shown here is derived from an EMBL/GenBank/DDBJ whole genome shotgun (WGS) entry which is preliminary data.</text>
</comment>
<dbReference type="PANTHER" id="PTHR31549:SF277">
    <property type="entry name" value="OS08G0167400 PROTEIN"/>
    <property type="match status" value="1"/>
</dbReference>
<dbReference type="STRING" id="888268.A0A1E5VS24"/>
<keyword evidence="1" id="KW-1133">Transmembrane helix</keyword>
<keyword evidence="3" id="KW-1185">Reference proteome</keyword>
<organism evidence="2 3">
    <name type="scientific">Dichanthelium oligosanthes</name>
    <dbReference type="NCBI Taxonomy" id="888268"/>
    <lineage>
        <taxon>Eukaryota</taxon>
        <taxon>Viridiplantae</taxon>
        <taxon>Streptophyta</taxon>
        <taxon>Embryophyta</taxon>
        <taxon>Tracheophyta</taxon>
        <taxon>Spermatophyta</taxon>
        <taxon>Magnoliopsida</taxon>
        <taxon>Liliopsida</taxon>
        <taxon>Poales</taxon>
        <taxon>Poaceae</taxon>
        <taxon>PACMAD clade</taxon>
        <taxon>Panicoideae</taxon>
        <taxon>Panicodae</taxon>
        <taxon>Paniceae</taxon>
        <taxon>Dichantheliinae</taxon>
        <taxon>Dichanthelium</taxon>
    </lineage>
</organism>
<protein>
    <submittedName>
        <fullName evidence="2">Putative UPF0481 protein</fullName>
    </submittedName>
</protein>
<dbReference type="InterPro" id="IPR004158">
    <property type="entry name" value="DUF247_pln"/>
</dbReference>
<gene>
    <name evidence="2" type="ORF">BAE44_0011080</name>
</gene>